<dbReference type="InterPro" id="IPR036852">
    <property type="entry name" value="Peptidase_S8/S53_dom_sf"/>
</dbReference>
<evidence type="ECO:0000256" key="8">
    <source>
        <dbReference type="SAM" id="Phobius"/>
    </source>
</evidence>
<dbReference type="InterPro" id="IPR023827">
    <property type="entry name" value="Peptidase_S8_Asp-AS"/>
</dbReference>
<feature type="active site" description="Charge relay system" evidence="5">
    <location>
        <position position="301"/>
    </location>
</feature>
<organism evidence="10 11">
    <name type="scientific">Lingula anatina</name>
    <name type="common">Brachiopod</name>
    <name type="synonym">Lingula unguis</name>
    <dbReference type="NCBI Taxonomy" id="7574"/>
    <lineage>
        <taxon>Eukaryota</taxon>
        <taxon>Metazoa</taxon>
        <taxon>Spiralia</taxon>
        <taxon>Lophotrochozoa</taxon>
        <taxon>Brachiopoda</taxon>
        <taxon>Linguliformea</taxon>
        <taxon>Lingulata</taxon>
        <taxon>Lingulida</taxon>
        <taxon>Linguloidea</taxon>
        <taxon>Lingulidae</taxon>
        <taxon>Lingula</taxon>
    </lineage>
</organism>
<dbReference type="PANTHER" id="PTHR43806:SF11">
    <property type="entry name" value="CEREVISIN-RELATED"/>
    <property type="match status" value="1"/>
</dbReference>
<name>A0A1S3JQH8_LINAN</name>
<evidence type="ECO:0000256" key="3">
    <source>
        <dbReference type="ARBA" id="ARBA00022801"/>
    </source>
</evidence>
<dbReference type="GO" id="GO:0006508">
    <property type="term" value="P:proteolysis"/>
    <property type="evidence" value="ECO:0007669"/>
    <property type="project" value="UniProtKB-KW"/>
</dbReference>
<dbReference type="PANTHER" id="PTHR43806">
    <property type="entry name" value="PEPTIDASE S8"/>
    <property type="match status" value="1"/>
</dbReference>
<proteinExistence type="inferred from homology"/>
<dbReference type="InterPro" id="IPR050131">
    <property type="entry name" value="Peptidase_S8_subtilisin-like"/>
</dbReference>
<feature type="region of interest" description="Disordered" evidence="7">
    <location>
        <begin position="48"/>
        <end position="68"/>
    </location>
</feature>
<evidence type="ECO:0000256" key="2">
    <source>
        <dbReference type="ARBA" id="ARBA00022670"/>
    </source>
</evidence>
<feature type="transmembrane region" description="Helical" evidence="8">
    <location>
        <begin position="28"/>
        <end position="47"/>
    </location>
</feature>
<dbReference type="SUPFAM" id="SSF52743">
    <property type="entry name" value="Subtilisin-like"/>
    <property type="match status" value="1"/>
</dbReference>
<dbReference type="Pfam" id="PF00082">
    <property type="entry name" value="Peptidase_S8"/>
    <property type="match status" value="1"/>
</dbReference>
<accession>A0A1S3JQH8</accession>
<evidence type="ECO:0000259" key="9">
    <source>
        <dbReference type="Pfam" id="PF00082"/>
    </source>
</evidence>
<evidence type="ECO:0000313" key="10">
    <source>
        <dbReference type="Proteomes" id="UP000085678"/>
    </source>
</evidence>
<dbReference type="PROSITE" id="PS00137">
    <property type="entry name" value="SUBTILASE_HIS"/>
    <property type="match status" value="1"/>
</dbReference>
<feature type="active site" description="Charge relay system" evidence="5">
    <location>
        <position position="461"/>
    </location>
</feature>
<comment type="similarity">
    <text evidence="1 5 6">Belongs to the peptidase S8 family.</text>
</comment>
<dbReference type="InterPro" id="IPR000209">
    <property type="entry name" value="Peptidase_S8/S53_dom"/>
</dbReference>
<evidence type="ECO:0000256" key="4">
    <source>
        <dbReference type="ARBA" id="ARBA00022825"/>
    </source>
</evidence>
<reference evidence="11" key="1">
    <citation type="submission" date="2025-08" db="UniProtKB">
        <authorList>
            <consortium name="RefSeq"/>
        </authorList>
    </citation>
    <scope>IDENTIFICATION</scope>
    <source>
        <tissue evidence="11">Gonads</tissue>
    </source>
</reference>
<dbReference type="CDD" id="cd04077">
    <property type="entry name" value="Peptidases_S8_PCSK9_ProteinaseK_like"/>
    <property type="match status" value="1"/>
</dbReference>
<dbReference type="PROSITE" id="PS00136">
    <property type="entry name" value="SUBTILASE_ASP"/>
    <property type="match status" value="1"/>
</dbReference>
<dbReference type="KEGG" id="lak:106175113"/>
<keyword evidence="4 5" id="KW-0720">Serine protease</keyword>
<dbReference type="GO" id="GO:0004252">
    <property type="term" value="F:serine-type endopeptidase activity"/>
    <property type="evidence" value="ECO:0007669"/>
    <property type="project" value="UniProtKB-UniRule"/>
</dbReference>
<evidence type="ECO:0000256" key="5">
    <source>
        <dbReference type="PROSITE-ProRule" id="PRU01240"/>
    </source>
</evidence>
<dbReference type="GeneID" id="106175113"/>
<feature type="active site" description="Charge relay system" evidence="5">
    <location>
        <position position="263"/>
    </location>
</feature>
<evidence type="ECO:0000256" key="7">
    <source>
        <dbReference type="SAM" id="MobiDB-lite"/>
    </source>
</evidence>
<dbReference type="OrthoDB" id="206201at2759"/>
<feature type="compositionally biased region" description="Basic residues" evidence="7">
    <location>
        <begin position="49"/>
        <end position="60"/>
    </location>
</feature>
<dbReference type="InterPro" id="IPR015500">
    <property type="entry name" value="Peptidase_S8_subtilisin-rel"/>
</dbReference>
<keyword evidence="8" id="KW-0812">Transmembrane</keyword>
<dbReference type="InterPro" id="IPR034193">
    <property type="entry name" value="PCSK9_ProteinaseK-like"/>
</dbReference>
<keyword evidence="8" id="KW-1133">Transmembrane helix</keyword>
<dbReference type="RefSeq" id="XP_013412406.1">
    <property type="nucleotide sequence ID" value="XM_013556952.1"/>
</dbReference>
<keyword evidence="3 5" id="KW-0378">Hydrolase</keyword>
<dbReference type="Gene3D" id="3.40.50.200">
    <property type="entry name" value="Peptidase S8/S53 domain"/>
    <property type="match status" value="1"/>
</dbReference>
<evidence type="ECO:0000313" key="11">
    <source>
        <dbReference type="RefSeq" id="XP_013412406.1"/>
    </source>
</evidence>
<dbReference type="PRINTS" id="PR00723">
    <property type="entry name" value="SUBTILISIN"/>
</dbReference>
<dbReference type="InterPro" id="IPR023828">
    <property type="entry name" value="Peptidase_S8_Ser-AS"/>
</dbReference>
<evidence type="ECO:0000256" key="6">
    <source>
        <dbReference type="RuleBase" id="RU003355"/>
    </source>
</evidence>
<dbReference type="AlphaFoldDB" id="A0A1S3JQH8"/>
<evidence type="ECO:0000256" key="1">
    <source>
        <dbReference type="ARBA" id="ARBA00011073"/>
    </source>
</evidence>
<keyword evidence="2 5" id="KW-0645">Protease</keyword>
<dbReference type="FunFam" id="3.40.50.200:FF:000016">
    <property type="entry name" value="Proprotein convertase subtilisin/kexin type 9"/>
    <property type="match status" value="1"/>
</dbReference>
<keyword evidence="10" id="KW-1185">Reference proteome</keyword>
<dbReference type="PROSITE" id="PS51892">
    <property type="entry name" value="SUBTILASE"/>
    <property type="match status" value="1"/>
</dbReference>
<dbReference type="PROSITE" id="PS00138">
    <property type="entry name" value="SUBTILASE_SER"/>
    <property type="match status" value="1"/>
</dbReference>
<dbReference type="Proteomes" id="UP000085678">
    <property type="component" value="Unplaced"/>
</dbReference>
<protein>
    <submittedName>
        <fullName evidence="11">Subtilisin-like protease 4 isoform X1</fullName>
    </submittedName>
</protein>
<dbReference type="InterPro" id="IPR022398">
    <property type="entry name" value="Peptidase_S8_His-AS"/>
</dbReference>
<gene>
    <name evidence="11" type="primary">LOC106175113</name>
</gene>
<sequence length="518" mass="55209">MTATVCVKNTVVCWISPYKYKEMKSRDFLVVLILLAILGSCIQDAGAKNTKKDKKPKKKAPGNLDSKLTSGSIVISGVGPSRETDVDHMARLMPPELFGAAGRPQLPADFKMKKRKIKPKIAKMKLRKVARPAGDGTTYIVKMKDYLDLDQTANMLDVKVKGYSKAKKAKKVPKLKKKKKVGKHKFVTMEAEFSAIEELAFDNAVDYIEQNGVIEASAWCDDRGLTGIGSWAMDRLDKRAYGLDNKFKSIGNDGHNTYVYVIDSGIRASHSQFEGRVIAGDVFVKEDSGETTPSTEDNYGHGTLVASLVGGKHYGVAPGTMLVSVKVLNSHGTGTIDGLVDAIGFAVEDCANRTAVTGRCIINLSVSAPFVSNLIGDALEAAENASIVVVGAAGNNKADACDTTPGYSEHVVAVGASGPYDVFAASFSNYGPCVDIIAPGSKIVGAGTATDYAIRQDNGTSFSSPFTAGVCALYLSVVDYATVADVKSFLINWGTSNKISGLPSDTINTVLYLGCSYL</sequence>
<dbReference type="GO" id="GO:0005615">
    <property type="term" value="C:extracellular space"/>
    <property type="evidence" value="ECO:0007669"/>
    <property type="project" value="TreeGrafter"/>
</dbReference>
<keyword evidence="8" id="KW-0472">Membrane</keyword>
<feature type="domain" description="Peptidase S8/S53" evidence="9">
    <location>
        <begin position="254"/>
        <end position="492"/>
    </location>
</feature>